<name>A0A6G0T3B5_APHGL</name>
<reference evidence="1 2" key="1">
    <citation type="submission" date="2019-08" db="EMBL/GenBank/DDBJ databases">
        <title>The genome of the soybean aphid Biotype 1, its phylome, world population structure and adaptation to the North American continent.</title>
        <authorList>
            <person name="Giordano R."/>
            <person name="Donthu R.K."/>
            <person name="Hernandez A.G."/>
            <person name="Wright C.L."/>
            <person name="Zimin A.V."/>
        </authorList>
    </citation>
    <scope>NUCLEOTIDE SEQUENCE [LARGE SCALE GENOMIC DNA]</scope>
    <source>
        <tissue evidence="1">Whole aphids</tissue>
    </source>
</reference>
<dbReference type="EMBL" id="VYZN01000064">
    <property type="protein sequence ID" value="KAE9525140.1"/>
    <property type="molecule type" value="Genomic_DNA"/>
</dbReference>
<accession>A0A6G0T3B5</accession>
<organism evidence="1 2">
    <name type="scientific">Aphis glycines</name>
    <name type="common">Soybean aphid</name>
    <dbReference type="NCBI Taxonomy" id="307491"/>
    <lineage>
        <taxon>Eukaryota</taxon>
        <taxon>Metazoa</taxon>
        <taxon>Ecdysozoa</taxon>
        <taxon>Arthropoda</taxon>
        <taxon>Hexapoda</taxon>
        <taxon>Insecta</taxon>
        <taxon>Pterygota</taxon>
        <taxon>Neoptera</taxon>
        <taxon>Paraneoptera</taxon>
        <taxon>Hemiptera</taxon>
        <taxon>Sternorrhyncha</taxon>
        <taxon>Aphidomorpha</taxon>
        <taxon>Aphidoidea</taxon>
        <taxon>Aphididae</taxon>
        <taxon>Aphidini</taxon>
        <taxon>Aphis</taxon>
        <taxon>Aphis</taxon>
    </lineage>
</organism>
<dbReference type="Proteomes" id="UP000475862">
    <property type="component" value="Unassembled WGS sequence"/>
</dbReference>
<gene>
    <name evidence="1" type="ORF">AGLY_014554</name>
</gene>
<dbReference type="AlphaFoldDB" id="A0A6G0T3B5"/>
<keyword evidence="2" id="KW-1185">Reference proteome</keyword>
<protein>
    <submittedName>
        <fullName evidence="1">Uncharacterized protein</fullName>
    </submittedName>
</protein>
<evidence type="ECO:0000313" key="1">
    <source>
        <dbReference type="EMBL" id="KAE9525140.1"/>
    </source>
</evidence>
<sequence>MLYTTILCNCEKTIREVETTVSVVVMSLKFCNRLEFYVNNITNITFIEKINTVFQLQNYFKFQMCDVNTTKLLKYFENNYSLPTLEITKHLATSLELFEGLQQRITDLSYSISLPICIRKLSRSEIVRVNNVHTVYSRNEKIIITFSRKSPYSMTITHEELCIKFSIKPLISRIQS</sequence>
<proteinExistence type="predicted"/>
<evidence type="ECO:0000313" key="2">
    <source>
        <dbReference type="Proteomes" id="UP000475862"/>
    </source>
</evidence>
<comment type="caution">
    <text evidence="1">The sequence shown here is derived from an EMBL/GenBank/DDBJ whole genome shotgun (WGS) entry which is preliminary data.</text>
</comment>